<keyword evidence="3" id="KW-1185">Reference proteome</keyword>
<evidence type="ECO:0000313" key="2">
    <source>
        <dbReference type="EMBL" id="MDG2990255.1"/>
    </source>
</evidence>
<dbReference type="EMBL" id="JAKKUT010000002">
    <property type="protein sequence ID" value="MDG2990255.1"/>
    <property type="molecule type" value="Genomic_DNA"/>
</dbReference>
<comment type="caution">
    <text evidence="2">The sequence shown here is derived from an EMBL/GenBank/DDBJ whole genome shotgun (WGS) entry which is preliminary data.</text>
</comment>
<organism evidence="2 3">
    <name type="scientific">Candidatus Synechococcus calcipolaris G9</name>
    <dbReference type="NCBI Taxonomy" id="1497997"/>
    <lineage>
        <taxon>Bacteria</taxon>
        <taxon>Bacillati</taxon>
        <taxon>Cyanobacteriota</taxon>
        <taxon>Cyanophyceae</taxon>
        <taxon>Synechococcales</taxon>
        <taxon>Synechococcaceae</taxon>
        <taxon>Synechococcus</taxon>
    </lineage>
</organism>
<dbReference type="Pfam" id="PF07963">
    <property type="entry name" value="N_methyl"/>
    <property type="match status" value="1"/>
</dbReference>
<keyword evidence="1" id="KW-1133">Transmembrane helix</keyword>
<evidence type="ECO:0000313" key="3">
    <source>
        <dbReference type="Proteomes" id="UP001154265"/>
    </source>
</evidence>
<name>A0ABT6EWV1_9SYNE</name>
<dbReference type="NCBIfam" id="TIGR02532">
    <property type="entry name" value="IV_pilin_GFxxxE"/>
    <property type="match status" value="1"/>
</dbReference>
<dbReference type="InterPro" id="IPR012902">
    <property type="entry name" value="N_methyl_site"/>
</dbReference>
<feature type="transmembrane region" description="Helical" evidence="1">
    <location>
        <begin position="28"/>
        <end position="52"/>
    </location>
</feature>
<evidence type="ECO:0000256" key="1">
    <source>
        <dbReference type="SAM" id="Phobius"/>
    </source>
</evidence>
<accession>A0ABT6EWV1</accession>
<dbReference type="RefSeq" id="WP_277866168.1">
    <property type="nucleotide sequence ID" value="NZ_JAKKUT010000002.1"/>
</dbReference>
<proteinExistence type="predicted"/>
<keyword evidence="1" id="KW-0812">Transmembrane</keyword>
<reference evidence="2" key="1">
    <citation type="journal article" date="2022" name="Genome Biol. Evol.">
        <title>A New Gene Family Diagnostic for Intracellular Biomineralization of Amorphous Ca Carbonates by Cyanobacteria.</title>
        <authorList>
            <person name="Benzerara K."/>
            <person name="Duprat E."/>
            <person name="Bitard-Feildel T."/>
            <person name="Caumes G."/>
            <person name="Cassier-Chauvat C."/>
            <person name="Chauvat F."/>
            <person name="Dezi M."/>
            <person name="Diop S.I."/>
            <person name="Gaschignard G."/>
            <person name="Gorgen S."/>
            <person name="Gugger M."/>
            <person name="Lopez-Garcia P."/>
            <person name="Millet M."/>
            <person name="Skouri-Panet F."/>
            <person name="Moreira D."/>
            <person name="Callebaut I."/>
        </authorList>
    </citation>
    <scope>NUCLEOTIDE SEQUENCE</scope>
    <source>
        <strain evidence="2">G9</strain>
    </source>
</reference>
<protein>
    <submittedName>
        <fullName evidence="2">Prepilin-type N-terminal cleavage/methylation domain-containing protein</fullName>
    </submittedName>
</protein>
<sequence>MGSNKMMMHHWQERFTGRSQRGFTLAEVLASILITGAFTVAAFQALIVAAAFQADAKKFSEASNWIQEDLENIKIVAYDLCQTRYVQRQLDQPVLAGNNTITLGFIPNGSPDYAESQPPAGCPFTSATDGLRVGDDLLIGSDAQTNKIASISGNTVTLTQNINSNRSVGARVFARCRAGTQNGGFGAYLQDLLPNLNSSGSKLIVNQTYTMTRTATIRNVAPFEILEVNYRVQNANNNVIAQLSTEVVPNAFFRCP</sequence>
<reference evidence="2" key="2">
    <citation type="submission" date="2022-01" db="EMBL/GenBank/DDBJ databases">
        <authorList>
            <person name="Zivanovic Y."/>
            <person name="Moreira D."/>
            <person name="Lopez-Garcia P."/>
        </authorList>
    </citation>
    <scope>NUCLEOTIDE SEQUENCE</scope>
    <source>
        <strain evidence="2">G9</strain>
    </source>
</reference>
<keyword evidence="1" id="KW-0472">Membrane</keyword>
<dbReference type="Proteomes" id="UP001154265">
    <property type="component" value="Unassembled WGS sequence"/>
</dbReference>
<gene>
    <name evidence="2" type="ORF">L3556_04795</name>
</gene>